<evidence type="ECO:0000313" key="2">
    <source>
        <dbReference type="EMBL" id="GAA3929609.1"/>
    </source>
</evidence>
<organism evidence="2 3">
    <name type="scientific">Luteimonas lutimaris</name>
    <dbReference type="NCBI Taxonomy" id="698645"/>
    <lineage>
        <taxon>Bacteria</taxon>
        <taxon>Pseudomonadati</taxon>
        <taxon>Pseudomonadota</taxon>
        <taxon>Gammaproteobacteria</taxon>
        <taxon>Lysobacterales</taxon>
        <taxon>Lysobacteraceae</taxon>
        <taxon>Luteimonas</taxon>
    </lineage>
</organism>
<comment type="caution">
    <text evidence="2">The sequence shown here is derived from an EMBL/GenBank/DDBJ whole genome shotgun (WGS) entry which is preliminary data.</text>
</comment>
<proteinExistence type="predicted"/>
<evidence type="ECO:0000313" key="3">
    <source>
        <dbReference type="Proteomes" id="UP001501727"/>
    </source>
</evidence>
<dbReference type="Proteomes" id="UP001501727">
    <property type="component" value="Unassembled WGS sequence"/>
</dbReference>
<protein>
    <submittedName>
        <fullName evidence="2">Uncharacterized protein</fullName>
    </submittedName>
</protein>
<accession>A0ABP7MV64</accession>
<gene>
    <name evidence="2" type="ORF">GCM10022229_24150</name>
</gene>
<keyword evidence="3" id="KW-1185">Reference proteome</keyword>
<feature type="region of interest" description="Disordered" evidence="1">
    <location>
        <begin position="41"/>
        <end position="70"/>
    </location>
</feature>
<evidence type="ECO:0000256" key="1">
    <source>
        <dbReference type="SAM" id="MobiDB-lite"/>
    </source>
</evidence>
<name>A0ABP7MV64_9GAMM</name>
<dbReference type="EMBL" id="BAAAZU010000024">
    <property type="protein sequence ID" value="GAA3929609.1"/>
    <property type="molecule type" value="Genomic_DNA"/>
</dbReference>
<reference evidence="3" key="1">
    <citation type="journal article" date="2019" name="Int. J. Syst. Evol. Microbiol.">
        <title>The Global Catalogue of Microorganisms (GCM) 10K type strain sequencing project: providing services to taxonomists for standard genome sequencing and annotation.</title>
        <authorList>
            <consortium name="The Broad Institute Genomics Platform"/>
            <consortium name="The Broad Institute Genome Sequencing Center for Infectious Disease"/>
            <person name="Wu L."/>
            <person name="Ma J."/>
        </authorList>
    </citation>
    <scope>NUCLEOTIDE SEQUENCE [LARGE SCALE GENOMIC DNA]</scope>
    <source>
        <strain evidence="3">JCM 16916</strain>
    </source>
</reference>
<sequence length="70" mass="7458">MLLYAAVWGLSDYGRCAFGSGLVPVGKDRFSHRVLAADYSPATGGGRSAAARRSLPDRDAPSRVLRRHAA</sequence>